<evidence type="ECO:0000256" key="1">
    <source>
        <dbReference type="SAM" id="Phobius"/>
    </source>
</evidence>
<organism evidence="4 5">
    <name type="scientific">candidate division LCP-89 bacterium B3_LCP</name>
    <dbReference type="NCBI Taxonomy" id="2012998"/>
    <lineage>
        <taxon>Bacteria</taxon>
        <taxon>Pseudomonadati</taxon>
        <taxon>Bacteria division LCP-89</taxon>
    </lineage>
</organism>
<accession>A0A532V5N8</accession>
<dbReference type="AlphaFoldDB" id="A0A532V5N8"/>
<evidence type="ECO:0000313" key="5">
    <source>
        <dbReference type="Proteomes" id="UP000319619"/>
    </source>
</evidence>
<keyword evidence="1" id="KW-0812">Transmembrane</keyword>
<dbReference type="Pfam" id="PF23357">
    <property type="entry name" value="DUF7088"/>
    <property type="match status" value="1"/>
</dbReference>
<evidence type="ECO:0000259" key="3">
    <source>
        <dbReference type="Pfam" id="PF23357"/>
    </source>
</evidence>
<gene>
    <name evidence="4" type="ORF">CEE37_02150</name>
</gene>
<feature type="domain" description="DUF7088" evidence="3">
    <location>
        <begin position="40"/>
        <end position="143"/>
    </location>
</feature>
<dbReference type="Proteomes" id="UP000319619">
    <property type="component" value="Unassembled WGS sequence"/>
</dbReference>
<comment type="caution">
    <text evidence="4">The sequence shown here is derived from an EMBL/GenBank/DDBJ whole genome shotgun (WGS) entry which is preliminary data.</text>
</comment>
<sequence length="530" mass="59807">MERRSKQGVQAITAVVLLLAILLVVNLISTQIFGRVDLTEGKIYTLSKGSRELVRNLEDPLTIKAYFSENLPAPYNNTARFLRDQLDDYKAYSGGKLKYEFADPLSEEELEKEAQGFQIPPVQVNAVEKDRLEVKKVYMGLVFLYQDRHETIPLIQNTAGLEYDITSTIKRLTTTDRTSVGVLQGLGAPDMYQQMNQLGSVLERNYDIRPVDLSRNQLIPDDVDVLLIAGIEEEVDDWTMFAIDQFIMRGGKTAFLLNKVVTNLQEQKAQKAPFRIDDWTKNYGFAINDDLVMDKSCGMVNMQQRMGFFTISNPVNYPYFPIITSFSSSHPIAKDLENITLFFPSTIDTTYAAGKELDITPLFFTSEQCKLKKGSYAIDPKPQEDFSSYTEGPFVLGAALEGAFTSYFENREIPRGDTTLPQAAGLSILPSSPETRIVVVGEGNFAKDMFASDPSNVAFLMNMVDWLAMEEELIDIRTRDVTFRPLAEVSTGVKTTVKYANIFAPPAIVILIGLIRWQIRRRRKNVEFLV</sequence>
<keyword evidence="1" id="KW-1133">Transmembrane helix</keyword>
<keyword evidence="1" id="KW-0472">Membrane</keyword>
<name>A0A532V5N8_UNCL8</name>
<proteinExistence type="predicted"/>
<feature type="domain" description="ABC-type uncharacterised transport system" evidence="2">
    <location>
        <begin position="178"/>
        <end position="450"/>
    </location>
</feature>
<dbReference type="InterPro" id="IPR055396">
    <property type="entry name" value="DUF7088"/>
</dbReference>
<feature type="transmembrane region" description="Helical" evidence="1">
    <location>
        <begin position="12"/>
        <end position="33"/>
    </location>
</feature>
<evidence type="ECO:0000259" key="2">
    <source>
        <dbReference type="Pfam" id="PF09822"/>
    </source>
</evidence>
<evidence type="ECO:0000313" key="4">
    <source>
        <dbReference type="EMBL" id="TKJ42510.1"/>
    </source>
</evidence>
<dbReference type="Pfam" id="PF09822">
    <property type="entry name" value="ABC_transp_aux"/>
    <property type="match status" value="1"/>
</dbReference>
<protein>
    <submittedName>
        <fullName evidence="4">Uncharacterized protein</fullName>
    </submittedName>
</protein>
<dbReference type="EMBL" id="NJBN01000001">
    <property type="protein sequence ID" value="TKJ42510.1"/>
    <property type="molecule type" value="Genomic_DNA"/>
</dbReference>
<dbReference type="InterPro" id="IPR019196">
    <property type="entry name" value="ABC_transp_unknown"/>
</dbReference>
<reference evidence="4 5" key="1">
    <citation type="submission" date="2017-06" db="EMBL/GenBank/DDBJ databases">
        <title>Novel microbial phyla capable of carbon fixation and sulfur reduction in deep-sea sediments.</title>
        <authorList>
            <person name="Huang J."/>
            <person name="Baker B."/>
            <person name="Wang Y."/>
        </authorList>
    </citation>
    <scope>NUCLEOTIDE SEQUENCE [LARGE SCALE GENOMIC DNA]</scope>
    <source>
        <strain evidence="4">B3_LCP</strain>
    </source>
</reference>